<gene>
    <name evidence="1" type="ORF">FISHEDRAFT_72957</name>
</gene>
<keyword evidence="2" id="KW-1185">Reference proteome</keyword>
<reference evidence="1 2" key="1">
    <citation type="journal article" date="2015" name="Fungal Genet. Biol.">
        <title>Evolution of novel wood decay mechanisms in Agaricales revealed by the genome sequences of Fistulina hepatica and Cylindrobasidium torrendii.</title>
        <authorList>
            <person name="Floudas D."/>
            <person name="Held B.W."/>
            <person name="Riley R."/>
            <person name="Nagy L.G."/>
            <person name="Koehler G."/>
            <person name="Ransdell A.S."/>
            <person name="Younus H."/>
            <person name="Chow J."/>
            <person name="Chiniquy J."/>
            <person name="Lipzen A."/>
            <person name="Tritt A."/>
            <person name="Sun H."/>
            <person name="Haridas S."/>
            <person name="LaButti K."/>
            <person name="Ohm R.A."/>
            <person name="Kues U."/>
            <person name="Blanchette R.A."/>
            <person name="Grigoriev I.V."/>
            <person name="Minto R.E."/>
            <person name="Hibbett D.S."/>
        </authorList>
    </citation>
    <scope>NUCLEOTIDE SEQUENCE [LARGE SCALE GENOMIC DNA]</scope>
    <source>
        <strain evidence="1 2">ATCC 64428</strain>
    </source>
</reference>
<protein>
    <recommendedName>
        <fullName evidence="3">Ubiquitin-like protease family profile domain-containing protein</fullName>
    </recommendedName>
</protein>
<dbReference type="EMBL" id="KN881726">
    <property type="protein sequence ID" value="KIY49149.1"/>
    <property type="molecule type" value="Genomic_DNA"/>
</dbReference>
<name>A0A0D7AFH5_9AGAR</name>
<dbReference type="AlphaFoldDB" id="A0A0D7AFH5"/>
<evidence type="ECO:0000313" key="1">
    <source>
        <dbReference type="EMBL" id="KIY49149.1"/>
    </source>
</evidence>
<accession>A0A0D7AFH5</accession>
<proteinExistence type="predicted"/>
<dbReference type="OrthoDB" id="2979847at2759"/>
<evidence type="ECO:0008006" key="3">
    <source>
        <dbReference type="Google" id="ProtNLM"/>
    </source>
</evidence>
<dbReference type="Proteomes" id="UP000054144">
    <property type="component" value="Unassembled WGS sequence"/>
</dbReference>
<sequence>MSSRTSEWIGSMAHWVELPAVIQENLQKTYFNVPVDVLTKLLPGNNLSVIDALKCPIPPLVPPGIRSYNLEAFFCKESPRNESLSHLVSYLRDSPIPPHDVVRELLSAAQQQLLNGNTSICYAHLGTLLQRCYPLWVISFWQLVHEFSDDIWRPWQDAKRWLLKMLTLKDQPLTRDLAEEVLTLLSVIPYDLPMRGLEDSSMLQIHATWRYLGPHYTMDTMQNDWIGILRAKVLEDASWIRRFRPERSDLITKIIAAYRGRATNVYTNDKSYRWVRQIGDDLVQRGHEVLTIVHLRGLINEPAADPELHFVALAIDSGAAAIRYGDSLGRKIPHALVDALTWWLLQHTVQTFELVDLPITRQHDGHSCGTLAHNALEHHLDPSKVKLVVAKSVAAERLRLFIQVVRLVMTLNSGHSGNSDELAPVQSMAPAAHDNTSSDDIVMPPPSLDIAISLVESGQTARSAPVSTESPAPKDLDVQMSGVEPVERHDAVCSVGVSEDGHVKVEGTKQNAMKQPMLQRDKNIEQEEWMDFEIQTKAASSLEKKRAAWRK</sequence>
<evidence type="ECO:0000313" key="2">
    <source>
        <dbReference type="Proteomes" id="UP000054144"/>
    </source>
</evidence>
<organism evidence="1 2">
    <name type="scientific">Fistulina hepatica ATCC 64428</name>
    <dbReference type="NCBI Taxonomy" id="1128425"/>
    <lineage>
        <taxon>Eukaryota</taxon>
        <taxon>Fungi</taxon>
        <taxon>Dikarya</taxon>
        <taxon>Basidiomycota</taxon>
        <taxon>Agaricomycotina</taxon>
        <taxon>Agaricomycetes</taxon>
        <taxon>Agaricomycetidae</taxon>
        <taxon>Agaricales</taxon>
        <taxon>Fistulinaceae</taxon>
        <taxon>Fistulina</taxon>
    </lineage>
</organism>